<comment type="similarity">
    <text evidence="1">Belongs to the sigma-70 factor family. ECF subfamily.</text>
</comment>
<dbReference type="InterPro" id="IPR014327">
    <property type="entry name" value="RNA_pol_sigma70_bacteroid"/>
</dbReference>
<dbReference type="InterPro" id="IPR014284">
    <property type="entry name" value="RNA_pol_sigma-70_dom"/>
</dbReference>
<dbReference type="InterPro" id="IPR013249">
    <property type="entry name" value="RNA_pol_sigma70_r4_t2"/>
</dbReference>
<feature type="domain" description="RNA polymerase sigma factor 70 region 4 type 2" evidence="6">
    <location>
        <begin position="124"/>
        <end position="168"/>
    </location>
</feature>
<sequence length="193" mass="22439">MTNDITDTKLIALISEGNELAFKELYDRYVEKMFLYAVNVLNDKEICEDLVQNIFISIWTKREENEIDNVSGYLFRALKFQIFKYLRDRKLSLQDVTRMNLVDVSMGVDSAMEYDELEAVINGLIDQLPDRCKQIFILSRLKNKSNKEIAAELDISIQAVKNQISKALGILRAHLKKEEFLYSNFLPIISLLF</sequence>
<dbReference type="InterPro" id="IPR007627">
    <property type="entry name" value="RNA_pol_sigma70_r2"/>
</dbReference>
<dbReference type="Gene3D" id="1.10.1740.10">
    <property type="match status" value="1"/>
</dbReference>
<accession>I0WBA7</accession>
<evidence type="ECO:0000256" key="2">
    <source>
        <dbReference type="ARBA" id="ARBA00023015"/>
    </source>
</evidence>
<evidence type="ECO:0000256" key="3">
    <source>
        <dbReference type="ARBA" id="ARBA00023082"/>
    </source>
</evidence>
<gene>
    <name evidence="7" type="ORF">W5A_10532</name>
</gene>
<dbReference type="Pfam" id="PF08281">
    <property type="entry name" value="Sigma70_r4_2"/>
    <property type="match status" value="1"/>
</dbReference>
<name>I0WBA7_9FLAO</name>
<evidence type="ECO:0000256" key="1">
    <source>
        <dbReference type="ARBA" id="ARBA00010641"/>
    </source>
</evidence>
<dbReference type="AlphaFoldDB" id="I0WBA7"/>
<dbReference type="RefSeq" id="WP_008240308.1">
    <property type="nucleotide sequence ID" value="NZ_AJJU01000019.1"/>
</dbReference>
<evidence type="ECO:0000256" key="4">
    <source>
        <dbReference type="ARBA" id="ARBA00023163"/>
    </source>
</evidence>
<evidence type="ECO:0000259" key="6">
    <source>
        <dbReference type="Pfam" id="PF08281"/>
    </source>
</evidence>
<keyword evidence="2" id="KW-0805">Transcription regulation</keyword>
<dbReference type="STRING" id="946077.W5A_10532"/>
<dbReference type="SUPFAM" id="SSF88946">
    <property type="entry name" value="Sigma2 domain of RNA polymerase sigma factors"/>
    <property type="match status" value="1"/>
</dbReference>
<dbReference type="NCBIfam" id="TIGR02937">
    <property type="entry name" value="sigma70-ECF"/>
    <property type="match status" value="1"/>
</dbReference>
<keyword evidence="4" id="KW-0804">Transcription</keyword>
<dbReference type="PANTHER" id="PTHR43133:SF46">
    <property type="entry name" value="RNA POLYMERASE SIGMA-70 FACTOR ECF SUBFAMILY"/>
    <property type="match status" value="1"/>
</dbReference>
<evidence type="ECO:0000259" key="5">
    <source>
        <dbReference type="Pfam" id="PF04542"/>
    </source>
</evidence>
<dbReference type="Proteomes" id="UP000005938">
    <property type="component" value="Unassembled WGS sequence"/>
</dbReference>
<dbReference type="NCBIfam" id="TIGR02985">
    <property type="entry name" value="Sig70_bacteroi1"/>
    <property type="match status" value="1"/>
</dbReference>
<dbReference type="SUPFAM" id="SSF88659">
    <property type="entry name" value="Sigma3 and sigma4 domains of RNA polymerase sigma factors"/>
    <property type="match status" value="1"/>
</dbReference>
<feature type="domain" description="RNA polymerase sigma-70 region 2" evidence="5">
    <location>
        <begin position="25"/>
        <end position="90"/>
    </location>
</feature>
<dbReference type="GO" id="GO:0006352">
    <property type="term" value="P:DNA-templated transcription initiation"/>
    <property type="evidence" value="ECO:0007669"/>
    <property type="project" value="InterPro"/>
</dbReference>
<comment type="caution">
    <text evidence="7">The sequence shown here is derived from an EMBL/GenBank/DDBJ whole genome shotgun (WGS) entry which is preliminary data.</text>
</comment>
<keyword evidence="3" id="KW-0731">Sigma factor</keyword>
<dbReference type="InterPro" id="IPR013325">
    <property type="entry name" value="RNA_pol_sigma_r2"/>
</dbReference>
<dbReference type="EMBL" id="AJJU01000019">
    <property type="protein sequence ID" value="EID73673.1"/>
    <property type="molecule type" value="Genomic_DNA"/>
</dbReference>
<keyword evidence="8" id="KW-1185">Reference proteome</keyword>
<evidence type="ECO:0000313" key="7">
    <source>
        <dbReference type="EMBL" id="EID73673.1"/>
    </source>
</evidence>
<dbReference type="Pfam" id="PF04542">
    <property type="entry name" value="Sigma70_r2"/>
    <property type="match status" value="1"/>
</dbReference>
<dbReference type="OrthoDB" id="1100095at2"/>
<evidence type="ECO:0000313" key="8">
    <source>
        <dbReference type="Proteomes" id="UP000005938"/>
    </source>
</evidence>
<protein>
    <submittedName>
        <fullName evidence="7">RNA polymerase ECF-type sigma factor</fullName>
    </submittedName>
</protein>
<dbReference type="eggNOG" id="COG1595">
    <property type="taxonomic scope" value="Bacteria"/>
</dbReference>
<dbReference type="GO" id="GO:0003677">
    <property type="term" value="F:DNA binding"/>
    <property type="evidence" value="ECO:0007669"/>
    <property type="project" value="InterPro"/>
</dbReference>
<organism evidence="7 8">
    <name type="scientific">Imtechella halotolerans K1</name>
    <dbReference type="NCBI Taxonomy" id="946077"/>
    <lineage>
        <taxon>Bacteria</taxon>
        <taxon>Pseudomonadati</taxon>
        <taxon>Bacteroidota</taxon>
        <taxon>Flavobacteriia</taxon>
        <taxon>Flavobacteriales</taxon>
        <taxon>Flavobacteriaceae</taxon>
        <taxon>Imtechella</taxon>
    </lineage>
</organism>
<proteinExistence type="inferred from homology"/>
<dbReference type="PANTHER" id="PTHR43133">
    <property type="entry name" value="RNA POLYMERASE ECF-TYPE SIGMA FACTO"/>
    <property type="match status" value="1"/>
</dbReference>
<dbReference type="Gene3D" id="1.10.10.10">
    <property type="entry name" value="Winged helix-like DNA-binding domain superfamily/Winged helix DNA-binding domain"/>
    <property type="match status" value="1"/>
</dbReference>
<dbReference type="CDD" id="cd06171">
    <property type="entry name" value="Sigma70_r4"/>
    <property type="match status" value="1"/>
</dbReference>
<reference evidence="7 8" key="1">
    <citation type="journal article" date="2012" name="J. Bacteriol.">
        <title>Genome Sequence of the Halotolerant Bacterium Imtechella halotolerans K1T.</title>
        <authorList>
            <person name="Kumar S."/>
            <person name="Vikram S."/>
            <person name="Subramanian S."/>
            <person name="Raghava G.P."/>
            <person name="Pinnaka A.K."/>
        </authorList>
    </citation>
    <scope>NUCLEOTIDE SEQUENCE [LARGE SCALE GENOMIC DNA]</scope>
    <source>
        <strain evidence="7 8">K1</strain>
    </source>
</reference>
<dbReference type="InterPro" id="IPR036388">
    <property type="entry name" value="WH-like_DNA-bd_sf"/>
</dbReference>
<dbReference type="InterPro" id="IPR013324">
    <property type="entry name" value="RNA_pol_sigma_r3/r4-like"/>
</dbReference>
<dbReference type="InterPro" id="IPR039425">
    <property type="entry name" value="RNA_pol_sigma-70-like"/>
</dbReference>
<dbReference type="GO" id="GO:0016987">
    <property type="term" value="F:sigma factor activity"/>
    <property type="evidence" value="ECO:0007669"/>
    <property type="project" value="UniProtKB-KW"/>
</dbReference>